<keyword evidence="1" id="KW-0472">Membrane</keyword>
<dbReference type="EMBL" id="QWLB01000039">
    <property type="protein sequence ID" value="RIH91556.1"/>
    <property type="molecule type" value="Genomic_DNA"/>
</dbReference>
<keyword evidence="3" id="KW-1185">Reference proteome</keyword>
<sequence>MGAVLALIITLVLNTLAGATSLLGGRTTGEISNGYPVVFTPANYVFGIWGLIYLGLIAFTVYQALPGGARNPRIGPVLPLFVLSCAFNSAWILAWQYRWVDLSMGFMLGLLLTLIALYRRLEIGLRPTRGADSWLVNAPFSLYLGWISVATIANAVVTLYQAGFTAGGVGWTVVLIAVATALGLAFLRARGDVLYALVLIWALGGIAVRNWGIPVVAVAALLGIGLLILGIGGRPGRRLQALSQP</sequence>
<feature type="transmembrane region" description="Helical" evidence="1">
    <location>
        <begin position="103"/>
        <end position="121"/>
    </location>
</feature>
<feature type="transmembrane region" description="Helical" evidence="1">
    <location>
        <begin position="193"/>
        <end position="209"/>
    </location>
</feature>
<keyword evidence="1" id="KW-1133">Transmembrane helix</keyword>
<evidence type="ECO:0000313" key="2">
    <source>
        <dbReference type="EMBL" id="RIH91556.1"/>
    </source>
</evidence>
<dbReference type="Pfam" id="PF03073">
    <property type="entry name" value="TspO_MBR"/>
    <property type="match status" value="1"/>
</dbReference>
<evidence type="ECO:0000313" key="3">
    <source>
        <dbReference type="Proteomes" id="UP000266178"/>
    </source>
</evidence>
<protein>
    <recommendedName>
        <fullName evidence="4">Tryptophan-rich sensory protein</fullName>
    </recommendedName>
</protein>
<comment type="caution">
    <text evidence="2">The sequence shown here is derived from an EMBL/GenBank/DDBJ whole genome shotgun (WGS) entry which is preliminary data.</text>
</comment>
<gene>
    <name evidence="2" type="ORF">Mgrana_02558</name>
</gene>
<dbReference type="PANTHER" id="PTHR33802">
    <property type="entry name" value="SI:CH211-161H7.5-RELATED"/>
    <property type="match status" value="1"/>
</dbReference>
<keyword evidence="1" id="KW-0812">Transmembrane</keyword>
<dbReference type="InterPro" id="IPR004307">
    <property type="entry name" value="TspO_MBR"/>
</dbReference>
<dbReference type="PANTHER" id="PTHR33802:SF1">
    <property type="entry name" value="XK-RELATED PROTEIN"/>
    <property type="match status" value="1"/>
</dbReference>
<evidence type="ECO:0000256" key="1">
    <source>
        <dbReference type="SAM" id="Phobius"/>
    </source>
</evidence>
<organism evidence="2 3">
    <name type="scientific">Meiothermus granaticius NBRC 107808</name>
    <dbReference type="NCBI Taxonomy" id="1227551"/>
    <lineage>
        <taxon>Bacteria</taxon>
        <taxon>Thermotogati</taxon>
        <taxon>Deinococcota</taxon>
        <taxon>Deinococci</taxon>
        <taxon>Thermales</taxon>
        <taxon>Thermaceae</taxon>
        <taxon>Meiothermus</taxon>
    </lineage>
</organism>
<dbReference type="GO" id="GO:0016020">
    <property type="term" value="C:membrane"/>
    <property type="evidence" value="ECO:0007669"/>
    <property type="project" value="InterPro"/>
</dbReference>
<name>A0A399F7C2_9DEIN</name>
<feature type="transmembrane region" description="Helical" evidence="1">
    <location>
        <begin position="168"/>
        <end position="186"/>
    </location>
</feature>
<accession>A0A399F7C2</accession>
<evidence type="ECO:0008006" key="4">
    <source>
        <dbReference type="Google" id="ProtNLM"/>
    </source>
</evidence>
<reference evidence="2 3" key="1">
    <citation type="submission" date="2018-08" db="EMBL/GenBank/DDBJ databases">
        <title>Meiothermus granaticius genome AF-68 sequencing project.</title>
        <authorList>
            <person name="Da Costa M.S."/>
            <person name="Albuquerque L."/>
            <person name="Raposo P."/>
            <person name="Froufe H.J.C."/>
            <person name="Barroso C.S."/>
            <person name="Egas C."/>
        </authorList>
    </citation>
    <scope>NUCLEOTIDE SEQUENCE [LARGE SCALE GENOMIC DNA]</scope>
    <source>
        <strain evidence="2 3">AF-68</strain>
    </source>
</reference>
<feature type="transmembrane region" description="Helical" evidence="1">
    <location>
        <begin position="42"/>
        <end position="65"/>
    </location>
</feature>
<feature type="transmembrane region" description="Helical" evidence="1">
    <location>
        <begin position="215"/>
        <end position="233"/>
    </location>
</feature>
<dbReference type="Proteomes" id="UP000266178">
    <property type="component" value="Unassembled WGS sequence"/>
</dbReference>
<feature type="transmembrane region" description="Helical" evidence="1">
    <location>
        <begin position="77"/>
        <end position="97"/>
    </location>
</feature>
<proteinExistence type="predicted"/>
<feature type="transmembrane region" description="Helical" evidence="1">
    <location>
        <begin position="142"/>
        <end position="162"/>
    </location>
</feature>
<dbReference type="AlphaFoldDB" id="A0A399F7C2"/>